<accession>M4QG78</accession>
<feature type="region of interest" description="Disordered" evidence="1">
    <location>
        <begin position="20"/>
        <end position="51"/>
    </location>
</feature>
<reference evidence="2 3" key="1">
    <citation type="submission" date="2010-11" db="EMBL/GenBank/DDBJ databases">
        <title>The Genome Sequence of Cyanophage P-RSM1.</title>
        <authorList>
            <consortium name="The Broad Institute Genome Sequencing Platform"/>
            <person name="Henn M.R."/>
            <person name="Sullivan M.S."/>
            <person name="Osburne M.S."/>
            <person name="Levin J."/>
            <person name="Malboeuf C."/>
            <person name="Casali M."/>
            <person name="Russ C."/>
            <person name="Lennon N."/>
            <person name="Chapman S.B."/>
            <person name="Erlich R."/>
            <person name="Young S.K."/>
            <person name="Yandava C."/>
            <person name="Zeng Q."/>
            <person name="Alvarado L."/>
            <person name="Anderson S."/>
            <person name="Berlin A."/>
            <person name="Chen Z."/>
            <person name="Freedman E."/>
            <person name="Gellesch M."/>
            <person name="Goldberg J."/>
            <person name="Green L."/>
            <person name="Griggs A."/>
            <person name="Gujja S."/>
            <person name="Heilman E.R."/>
            <person name="Heiman D."/>
            <person name="Hollinger A."/>
            <person name="Howarth C."/>
            <person name="Larson L."/>
            <person name="Mehta T."/>
            <person name="Pearson M."/>
            <person name="Roberts A."/>
            <person name="Ryan E."/>
            <person name="Saif S."/>
            <person name="Shea T."/>
            <person name="Shenoy N."/>
            <person name="Sisk P."/>
            <person name="Stolte C."/>
            <person name="Sykes S."/>
            <person name="White J."/>
            <person name="Yu Q."/>
            <person name="Coleman M.L."/>
            <person name="Huang K.H."/>
            <person name="Weigele P.R."/>
            <person name="DeFrancesco A.S."/>
            <person name="Kern S.E."/>
            <person name="Thompson L.R."/>
            <person name="Fu R."/>
            <person name="Hombeck B."/>
            <person name="Chisholm S.W."/>
            <person name="Haas B."/>
            <person name="Nusbaum C."/>
            <person name="Birren B."/>
        </authorList>
    </citation>
    <scope>NUCLEOTIDE SEQUENCE [LARGE SCALE GENOMIC DNA]</scope>
    <source>
        <strain evidence="2 3">P-RSM1</strain>
    </source>
</reference>
<dbReference type="EMBL" id="HQ634175">
    <property type="protein sequence ID" value="AGH26361.1"/>
    <property type="molecule type" value="Genomic_DNA"/>
</dbReference>
<sequence length="81" mass="9025">MVVAKKVTIHMANLSEIKGLGTQNQTSSKTQMATTSQKQIETKGSTQTSKKTIGDDIDFYEEIEIDDSSEVDNDLDYTTQY</sequence>
<protein>
    <submittedName>
        <fullName evidence="2">Uncharacterized protein</fullName>
    </submittedName>
</protein>
<dbReference type="GeneID" id="15312012"/>
<dbReference type="Proteomes" id="UP000201235">
    <property type="component" value="Segment"/>
</dbReference>
<feature type="compositionally biased region" description="Polar residues" evidence="1">
    <location>
        <begin position="21"/>
        <end position="51"/>
    </location>
</feature>
<evidence type="ECO:0000256" key="1">
    <source>
        <dbReference type="SAM" id="MobiDB-lite"/>
    </source>
</evidence>
<evidence type="ECO:0000313" key="3">
    <source>
        <dbReference type="Proteomes" id="UP000201235"/>
    </source>
</evidence>
<dbReference type="RefSeq" id="YP_007877596.1">
    <property type="nucleotide sequence ID" value="NC_021071.1"/>
</dbReference>
<dbReference type="KEGG" id="vg:15312012"/>
<gene>
    <name evidence="2" type="ORF">CPPG_00044</name>
</gene>
<proteinExistence type="predicted"/>
<keyword evidence="3" id="KW-1185">Reference proteome</keyword>
<name>M4QG78_9CAUD</name>
<organism evidence="2 3">
    <name type="scientific">Cyanophage P-RSM1</name>
    <dbReference type="NCBI Taxonomy" id="536444"/>
    <lineage>
        <taxon>Viruses</taxon>
        <taxon>Duplodnaviria</taxon>
        <taxon>Heunggongvirae</taxon>
        <taxon>Uroviricota</taxon>
        <taxon>Caudoviricetes</taxon>
        <taxon>Pantevenvirales</taxon>
        <taxon>Kyanoviridae</taxon>
        <taxon>Emcearvirus</taxon>
        <taxon>Emcearvirus gerard</taxon>
    </lineage>
</organism>
<evidence type="ECO:0000313" key="2">
    <source>
        <dbReference type="EMBL" id="AGH26361.1"/>
    </source>
</evidence>